<accession>A0AAN9R2F5</accession>
<dbReference type="PANTHER" id="PTHR45717:SF8">
    <property type="entry name" value="OS01G0301000 PROTEIN"/>
    <property type="match status" value="1"/>
</dbReference>
<dbReference type="AlphaFoldDB" id="A0AAN9R2F5"/>
<dbReference type="PROSITE" id="PS51375">
    <property type="entry name" value="PPR"/>
    <property type="match status" value="2"/>
</dbReference>
<keyword evidence="9" id="KW-1185">Reference proteome</keyword>
<proteinExistence type="inferred from homology"/>
<evidence type="ECO:0000256" key="7">
    <source>
        <dbReference type="SAM" id="MobiDB-lite"/>
    </source>
</evidence>
<evidence type="ECO:0000256" key="3">
    <source>
        <dbReference type="ARBA" id="ARBA00022737"/>
    </source>
</evidence>
<dbReference type="Proteomes" id="UP001374584">
    <property type="component" value="Unassembled WGS sequence"/>
</dbReference>
<name>A0AAN9R2F5_PHACN</name>
<dbReference type="InterPro" id="IPR011990">
    <property type="entry name" value="TPR-like_helical_dom_sf"/>
</dbReference>
<evidence type="ECO:0008006" key="10">
    <source>
        <dbReference type="Google" id="ProtNLM"/>
    </source>
</evidence>
<dbReference type="GO" id="GO:0005739">
    <property type="term" value="C:mitochondrion"/>
    <property type="evidence" value="ECO:0007669"/>
    <property type="project" value="UniProtKB-SubCell"/>
</dbReference>
<dbReference type="SUPFAM" id="SSF48452">
    <property type="entry name" value="TPR-like"/>
    <property type="match status" value="1"/>
</dbReference>
<dbReference type="Pfam" id="PF01535">
    <property type="entry name" value="PPR"/>
    <property type="match status" value="2"/>
</dbReference>
<dbReference type="FunFam" id="1.25.40.10:FF:000385">
    <property type="entry name" value="Pentatricopeptide repeat-containing protein mitochondrial"/>
    <property type="match status" value="1"/>
</dbReference>
<evidence type="ECO:0000256" key="1">
    <source>
        <dbReference type="ARBA" id="ARBA00004173"/>
    </source>
</evidence>
<dbReference type="Gene3D" id="1.25.40.10">
    <property type="entry name" value="Tetratricopeptide repeat domain"/>
    <property type="match status" value="2"/>
</dbReference>
<reference evidence="8 9" key="1">
    <citation type="submission" date="2024-01" db="EMBL/GenBank/DDBJ databases">
        <title>The genomes of 5 underutilized Papilionoideae crops provide insights into root nodulation and disease resistanc.</title>
        <authorList>
            <person name="Jiang F."/>
        </authorList>
    </citation>
    <scope>NUCLEOTIDE SEQUENCE [LARGE SCALE GENOMIC DNA]</scope>
    <source>
        <strain evidence="8">JINMINGXINNONG_FW02</strain>
        <tissue evidence="8">Leaves</tissue>
    </source>
</reference>
<evidence type="ECO:0000256" key="6">
    <source>
        <dbReference type="PROSITE-ProRule" id="PRU00708"/>
    </source>
</evidence>
<keyword evidence="3" id="KW-0677">Repeat</keyword>
<evidence type="ECO:0000313" key="8">
    <source>
        <dbReference type="EMBL" id="KAK7356316.1"/>
    </source>
</evidence>
<sequence length="478" mass="55075">MRTSPGARDKDHPRRLWHDPRSTEMNNARLISGGGWLLRRLCTAAESPAKNPNLYRILSALDMTGGSVSETLNSYIMQGKAVKKTELERCVEQLRRYRKFQHALEIIEWMEMRKINFSWNNYAVQLDLVSKTKGVVEAENFFNGLPDPAKNKYTYGALLNCYCKELMKDKALSHFDKMDELGYVTSLAFNNLMSLFMRNGEPQKVPELVGVMKRRSIPLSSFTYHIWMNSCASSGDLDGVERVYEEMRTEELISWQTYSNLAAIYVKVKDFEKAEKMLKMLEKQVKPRHRDAYHCLLGLYGGTGNLEEVHRVWNSLKSVSPVTNFSYLVLLSTLRRLNDIEGLTKYFKEWEASCVTYDARLVGVCVSAYLGQNMVEEAALVFEGAIRRSKRPLFRIEEMFMLYFLEKHQLEAAVRHLQTAFSEVKGDDEWHPSPKVVGAFLKYYEEETDVDGVDELCKILKANNIDDSWIKTCITASK</sequence>
<dbReference type="EMBL" id="JAYMYR010000006">
    <property type="protein sequence ID" value="KAK7356316.1"/>
    <property type="molecule type" value="Genomic_DNA"/>
</dbReference>
<keyword evidence="4" id="KW-0809">Transit peptide</keyword>
<dbReference type="GO" id="GO:0003729">
    <property type="term" value="F:mRNA binding"/>
    <property type="evidence" value="ECO:0007669"/>
    <property type="project" value="UniProtKB-ARBA"/>
</dbReference>
<dbReference type="Pfam" id="PF13041">
    <property type="entry name" value="PPR_2"/>
    <property type="match status" value="1"/>
</dbReference>
<evidence type="ECO:0000256" key="2">
    <source>
        <dbReference type="ARBA" id="ARBA00007626"/>
    </source>
</evidence>
<evidence type="ECO:0000256" key="4">
    <source>
        <dbReference type="ARBA" id="ARBA00022946"/>
    </source>
</evidence>
<feature type="repeat" description="PPR" evidence="6">
    <location>
        <begin position="220"/>
        <end position="254"/>
    </location>
</feature>
<feature type="region of interest" description="Disordered" evidence="7">
    <location>
        <begin position="1"/>
        <end position="20"/>
    </location>
</feature>
<gene>
    <name evidence="8" type="ORF">VNO80_15585</name>
</gene>
<dbReference type="PANTHER" id="PTHR45717">
    <property type="entry name" value="OS12G0527900 PROTEIN"/>
    <property type="match status" value="1"/>
</dbReference>
<comment type="caution">
    <text evidence="8">The sequence shown here is derived from an EMBL/GenBank/DDBJ whole genome shotgun (WGS) entry which is preliminary data.</text>
</comment>
<protein>
    <recommendedName>
        <fullName evidence="10">Pentatricopeptide repeat-containing protein</fullName>
    </recommendedName>
</protein>
<evidence type="ECO:0000313" key="9">
    <source>
        <dbReference type="Proteomes" id="UP001374584"/>
    </source>
</evidence>
<feature type="compositionally biased region" description="Basic and acidic residues" evidence="7">
    <location>
        <begin position="7"/>
        <end position="20"/>
    </location>
</feature>
<dbReference type="InterPro" id="IPR002885">
    <property type="entry name" value="PPR_rpt"/>
</dbReference>
<organism evidence="8 9">
    <name type="scientific">Phaseolus coccineus</name>
    <name type="common">Scarlet runner bean</name>
    <name type="synonym">Phaseolus multiflorus</name>
    <dbReference type="NCBI Taxonomy" id="3886"/>
    <lineage>
        <taxon>Eukaryota</taxon>
        <taxon>Viridiplantae</taxon>
        <taxon>Streptophyta</taxon>
        <taxon>Embryophyta</taxon>
        <taxon>Tracheophyta</taxon>
        <taxon>Spermatophyta</taxon>
        <taxon>Magnoliopsida</taxon>
        <taxon>eudicotyledons</taxon>
        <taxon>Gunneridae</taxon>
        <taxon>Pentapetalae</taxon>
        <taxon>rosids</taxon>
        <taxon>fabids</taxon>
        <taxon>Fabales</taxon>
        <taxon>Fabaceae</taxon>
        <taxon>Papilionoideae</taxon>
        <taxon>50 kb inversion clade</taxon>
        <taxon>NPAAA clade</taxon>
        <taxon>indigoferoid/millettioid clade</taxon>
        <taxon>Phaseoleae</taxon>
        <taxon>Phaseolus</taxon>
    </lineage>
</organism>
<comment type="subcellular location">
    <subcellularLocation>
        <location evidence="1">Mitochondrion</location>
    </subcellularLocation>
</comment>
<evidence type="ECO:0000256" key="5">
    <source>
        <dbReference type="ARBA" id="ARBA00023128"/>
    </source>
</evidence>
<dbReference type="NCBIfam" id="TIGR00756">
    <property type="entry name" value="PPR"/>
    <property type="match status" value="2"/>
</dbReference>
<keyword evidence="5" id="KW-0496">Mitochondrion</keyword>
<comment type="similarity">
    <text evidence="2">Belongs to the PPR family. P subfamily.</text>
</comment>
<feature type="repeat" description="PPR" evidence="6">
    <location>
        <begin position="151"/>
        <end position="185"/>
    </location>
</feature>